<dbReference type="OrthoDB" id="1495672at2"/>
<proteinExistence type="predicted"/>
<keyword evidence="1" id="KW-0812">Transmembrane</keyword>
<dbReference type="InterPro" id="IPR025698">
    <property type="entry name" value="2TM_dom"/>
</dbReference>
<organism evidence="3 4">
    <name type="scientific">Flavobacterium degerlachei</name>
    <dbReference type="NCBI Taxonomy" id="229203"/>
    <lineage>
        <taxon>Bacteria</taxon>
        <taxon>Pseudomonadati</taxon>
        <taxon>Bacteroidota</taxon>
        <taxon>Flavobacteriia</taxon>
        <taxon>Flavobacteriales</taxon>
        <taxon>Flavobacteriaceae</taxon>
        <taxon>Flavobacterium</taxon>
    </lineage>
</organism>
<evidence type="ECO:0000313" key="4">
    <source>
        <dbReference type="Proteomes" id="UP000198569"/>
    </source>
</evidence>
<evidence type="ECO:0000259" key="2">
    <source>
        <dbReference type="Pfam" id="PF13239"/>
    </source>
</evidence>
<feature type="transmembrane region" description="Helical" evidence="1">
    <location>
        <begin position="35"/>
        <end position="55"/>
    </location>
</feature>
<keyword evidence="1" id="KW-0472">Membrane</keyword>
<reference evidence="4" key="1">
    <citation type="submission" date="2016-10" db="EMBL/GenBank/DDBJ databases">
        <authorList>
            <person name="Varghese N."/>
            <person name="Submissions S."/>
        </authorList>
    </citation>
    <scope>NUCLEOTIDE SEQUENCE [LARGE SCALE GENOMIC DNA]</scope>
    <source>
        <strain evidence="4">DSM 15718</strain>
    </source>
</reference>
<gene>
    <name evidence="3" type="ORF">SAMN05444338_108152</name>
</gene>
<dbReference type="RefSeq" id="WP_091432452.1">
    <property type="nucleotide sequence ID" value="NZ_FNMV01000008.1"/>
</dbReference>
<dbReference type="AlphaFoldDB" id="A0A1H3A8B6"/>
<name>A0A1H3A8B6_9FLAO</name>
<feature type="domain" description="2TM" evidence="2">
    <location>
        <begin position="26"/>
        <end position="109"/>
    </location>
</feature>
<protein>
    <submittedName>
        <fullName evidence="3">2TM domain-containing protein</fullName>
    </submittedName>
</protein>
<dbReference type="Proteomes" id="UP000198569">
    <property type="component" value="Unassembled WGS sequence"/>
</dbReference>
<sequence>MGRLRRRLFENTVSGIDSPDARYDMAYKRVKRIKGFYIHLLVYVLVNAFILISIFNRSMIGDEVFWQWQTWNTVFFWGIGLMAHGLSVFGRNIFFGPDWEENKIKEFMDKDKDNKWE</sequence>
<dbReference type="Pfam" id="PF13239">
    <property type="entry name" value="2TM"/>
    <property type="match status" value="1"/>
</dbReference>
<accession>A0A1H3A8B6</accession>
<evidence type="ECO:0000256" key="1">
    <source>
        <dbReference type="SAM" id="Phobius"/>
    </source>
</evidence>
<dbReference type="EMBL" id="FNMV01000008">
    <property type="protein sequence ID" value="SDX25980.1"/>
    <property type="molecule type" value="Genomic_DNA"/>
</dbReference>
<feature type="transmembrane region" description="Helical" evidence="1">
    <location>
        <begin position="75"/>
        <end position="95"/>
    </location>
</feature>
<dbReference type="STRING" id="229203.SAMN05444338_108152"/>
<keyword evidence="4" id="KW-1185">Reference proteome</keyword>
<keyword evidence="1" id="KW-1133">Transmembrane helix</keyword>
<evidence type="ECO:0000313" key="3">
    <source>
        <dbReference type="EMBL" id="SDX25980.1"/>
    </source>
</evidence>